<evidence type="ECO:0000256" key="5">
    <source>
        <dbReference type="SAM" id="MobiDB-lite"/>
    </source>
</evidence>
<evidence type="ECO:0000256" key="2">
    <source>
        <dbReference type="ARBA" id="ARBA00004173"/>
    </source>
</evidence>
<feature type="compositionally biased region" description="Basic residues" evidence="5">
    <location>
        <begin position="32"/>
        <end position="41"/>
    </location>
</feature>
<dbReference type="eggNOG" id="ENOG502S7IA">
    <property type="taxonomic scope" value="Eukaryota"/>
</dbReference>
<comment type="similarity">
    <text evidence="3">Belongs to the RRG9 family.</text>
</comment>
<dbReference type="PANTHER" id="PTHR13475">
    <property type="entry name" value="NEUGRIN"/>
    <property type="match status" value="1"/>
</dbReference>
<dbReference type="InterPro" id="IPR010487">
    <property type="entry name" value="NGRN/Rrg9"/>
</dbReference>
<evidence type="ECO:0000256" key="3">
    <source>
        <dbReference type="ARBA" id="ARBA00010895"/>
    </source>
</evidence>
<feature type="region of interest" description="Disordered" evidence="5">
    <location>
        <begin position="31"/>
        <end position="64"/>
    </location>
</feature>
<dbReference type="GO" id="GO:0005739">
    <property type="term" value="C:mitochondrion"/>
    <property type="evidence" value="ECO:0007669"/>
    <property type="project" value="UniProtKB-SubCell"/>
</dbReference>
<reference evidence="7 8" key="1">
    <citation type="journal article" date="2009" name="Genome Res.">
        <title>Comparative genomics of the fungal pathogens Candida dubliniensis and Candida albicans.</title>
        <authorList>
            <person name="Jackson A.P."/>
            <person name="Gamble J.A."/>
            <person name="Yeomans T."/>
            <person name="Moran G.P."/>
            <person name="Saunders D."/>
            <person name="Harris D."/>
            <person name="Aslett M."/>
            <person name="Barrell J.F."/>
            <person name="Butler G."/>
            <person name="Citiulo F."/>
            <person name="Coleman D.C."/>
            <person name="de Groot P.W.J."/>
            <person name="Goodwin T.J."/>
            <person name="Quail M.A."/>
            <person name="McQuillan J."/>
            <person name="Munro C.A."/>
            <person name="Pain A."/>
            <person name="Poulter R.T."/>
            <person name="Rajandream M.A."/>
            <person name="Renauld H."/>
            <person name="Spiering M.J."/>
            <person name="Tivey A."/>
            <person name="Gow N.A.R."/>
            <person name="Barrell B."/>
            <person name="Sullivan D.J."/>
            <person name="Berriman M."/>
        </authorList>
    </citation>
    <scope>NUCLEOTIDE SEQUENCE [LARGE SCALE GENOMIC DNA]</scope>
    <source>
        <strain evidence="8">CD36 / ATCC MYA-646 / CBS 7987 / NCPF 3949 / NRRL Y-17841</strain>
    </source>
</reference>
<dbReference type="GeneID" id="8046407"/>
<dbReference type="GO" id="GO:0005634">
    <property type="term" value="C:nucleus"/>
    <property type="evidence" value="ECO:0007669"/>
    <property type="project" value="TreeGrafter"/>
</dbReference>
<dbReference type="CGD" id="CAL0000168283">
    <property type="gene designation" value="Cd36_23990"/>
</dbReference>
<evidence type="ECO:0000256" key="1">
    <source>
        <dbReference type="ARBA" id="ARBA00003548"/>
    </source>
</evidence>
<keyword evidence="8" id="KW-1185">Reference proteome</keyword>
<dbReference type="AlphaFoldDB" id="B9WCQ6"/>
<dbReference type="OrthoDB" id="5578174at2759"/>
<gene>
    <name evidence="6" type="ordered locus">Cd36_23990</name>
    <name evidence="7" type="ORF">CD36_23990</name>
</gene>
<dbReference type="VEuPathDB" id="FungiDB:CD36_23990"/>
<evidence type="ECO:0000313" key="8">
    <source>
        <dbReference type="Proteomes" id="UP000002605"/>
    </source>
</evidence>
<organism evidence="7 8">
    <name type="scientific">Candida dubliniensis (strain CD36 / ATCC MYA-646 / CBS 7987 / NCPF 3949 / NRRL Y-17841)</name>
    <name type="common">Yeast</name>
    <dbReference type="NCBI Taxonomy" id="573826"/>
    <lineage>
        <taxon>Eukaryota</taxon>
        <taxon>Fungi</taxon>
        <taxon>Dikarya</taxon>
        <taxon>Ascomycota</taxon>
        <taxon>Saccharomycotina</taxon>
        <taxon>Pichiomycetes</taxon>
        <taxon>Debaryomycetaceae</taxon>
        <taxon>Candida/Lodderomyces clade</taxon>
        <taxon>Candida</taxon>
    </lineage>
</organism>
<evidence type="ECO:0000313" key="7">
    <source>
        <dbReference type="EMBL" id="CAX44179.1"/>
    </source>
</evidence>
<evidence type="ECO:0000313" key="6">
    <source>
        <dbReference type="CGD" id="CAL0000168283"/>
    </source>
</evidence>
<name>B9WCQ6_CANDC</name>
<evidence type="ECO:0000256" key="4">
    <source>
        <dbReference type="ARBA" id="ARBA00013566"/>
    </source>
</evidence>
<proteinExistence type="inferred from homology"/>
<dbReference type="RefSeq" id="XP_002418873.1">
    <property type="nucleotide sequence ID" value="XM_002418828.1"/>
</dbReference>
<dbReference type="PANTHER" id="PTHR13475:SF3">
    <property type="entry name" value="NEUGRIN"/>
    <property type="match status" value="1"/>
</dbReference>
<accession>B9WCQ6</accession>
<dbReference type="KEGG" id="cdu:CD36_23990"/>
<sequence>MIKQLFISPSCKISPINRFIYNWYSYYSTNNKSRKSSKGKKLPTTTTTTTTTTTSSSSSLSNHSSSIIDPIDSISYEQFRKSIIKNDIKHNPYNQPFWLKRNRTIKLKHNHWNPLKKLSRSEMNKLKELKQYFPHFTTADLGKIFHISPESVRRILKSKYIPND</sequence>
<dbReference type="HOGENOM" id="CLU_1635146_0_0_1"/>
<comment type="subcellular location">
    <subcellularLocation>
        <location evidence="2">Mitochondrion</location>
    </subcellularLocation>
</comment>
<dbReference type="Proteomes" id="UP000002605">
    <property type="component" value="Chromosome 2"/>
</dbReference>
<protein>
    <recommendedName>
        <fullName evidence="4">Required for respiratory growth protein 9, mitochondrial</fullName>
    </recommendedName>
</protein>
<dbReference type="EMBL" id="FM992689">
    <property type="protein sequence ID" value="CAX44179.1"/>
    <property type="molecule type" value="Genomic_DNA"/>
</dbReference>
<feature type="compositionally biased region" description="Low complexity" evidence="5">
    <location>
        <begin position="44"/>
        <end position="64"/>
    </location>
</feature>
<comment type="function">
    <text evidence="1">Required for respiratory activity and maintenance and expression of the mitochondrial genome.</text>
</comment>